<name>A0A843UG40_COLES</name>
<feature type="region of interest" description="Disordered" evidence="1">
    <location>
        <begin position="1"/>
        <end position="49"/>
    </location>
</feature>
<dbReference type="AlphaFoldDB" id="A0A843UG40"/>
<organism evidence="2 3">
    <name type="scientific">Colocasia esculenta</name>
    <name type="common">Wild taro</name>
    <name type="synonym">Arum esculentum</name>
    <dbReference type="NCBI Taxonomy" id="4460"/>
    <lineage>
        <taxon>Eukaryota</taxon>
        <taxon>Viridiplantae</taxon>
        <taxon>Streptophyta</taxon>
        <taxon>Embryophyta</taxon>
        <taxon>Tracheophyta</taxon>
        <taxon>Spermatophyta</taxon>
        <taxon>Magnoliopsida</taxon>
        <taxon>Liliopsida</taxon>
        <taxon>Araceae</taxon>
        <taxon>Aroideae</taxon>
        <taxon>Colocasieae</taxon>
        <taxon>Colocasia</taxon>
    </lineage>
</organism>
<accession>A0A843UG40</accession>
<protein>
    <submittedName>
        <fullName evidence="2">Uncharacterized protein</fullName>
    </submittedName>
</protein>
<feature type="compositionally biased region" description="Polar residues" evidence="1">
    <location>
        <begin position="21"/>
        <end position="31"/>
    </location>
</feature>
<dbReference type="OrthoDB" id="1932391at2759"/>
<comment type="caution">
    <text evidence="2">The sequence shown here is derived from an EMBL/GenBank/DDBJ whole genome shotgun (WGS) entry which is preliminary data.</text>
</comment>
<keyword evidence="3" id="KW-1185">Reference proteome</keyword>
<dbReference type="PANTHER" id="PTHR33132">
    <property type="entry name" value="OSJNBB0118P14.9 PROTEIN"/>
    <property type="match status" value="1"/>
</dbReference>
<evidence type="ECO:0000256" key="1">
    <source>
        <dbReference type="SAM" id="MobiDB-lite"/>
    </source>
</evidence>
<sequence length="151" mass="16466">MASSFVAAGNENHRHHFFHRQQVSPKNSSKKTGFANPPPPATPSCGDGHHHPGGAMPKCVCAPATHAGSFKCRLHRVNSHGHSATSAPAPFLVHQDRPMSPDRIHNKALEMKGKKGLCLGITWMGLRLHKAWCLSALHLDKLAQILSIHLY</sequence>
<gene>
    <name evidence="2" type="ORF">Taro_014971</name>
</gene>
<reference evidence="2" key="1">
    <citation type="submission" date="2017-07" db="EMBL/GenBank/DDBJ databases">
        <title>Taro Niue Genome Assembly and Annotation.</title>
        <authorList>
            <person name="Atibalentja N."/>
            <person name="Keating K."/>
            <person name="Fields C.J."/>
        </authorList>
    </citation>
    <scope>NUCLEOTIDE SEQUENCE</scope>
    <source>
        <strain evidence="2">Niue_2</strain>
        <tissue evidence="2">Leaf</tissue>
    </source>
</reference>
<evidence type="ECO:0000313" key="2">
    <source>
        <dbReference type="EMBL" id="MQL82498.1"/>
    </source>
</evidence>
<evidence type="ECO:0000313" key="3">
    <source>
        <dbReference type="Proteomes" id="UP000652761"/>
    </source>
</evidence>
<dbReference type="Proteomes" id="UP000652761">
    <property type="component" value="Unassembled WGS sequence"/>
</dbReference>
<dbReference type="EMBL" id="NMUH01000635">
    <property type="protein sequence ID" value="MQL82498.1"/>
    <property type="molecule type" value="Genomic_DNA"/>
</dbReference>
<proteinExistence type="predicted"/>
<dbReference type="PANTHER" id="PTHR33132:SF145">
    <property type="entry name" value="OS04G0403900 PROTEIN"/>
    <property type="match status" value="1"/>
</dbReference>